<dbReference type="GO" id="GO:0005655">
    <property type="term" value="C:nucleolar ribonuclease P complex"/>
    <property type="evidence" value="ECO:0007669"/>
    <property type="project" value="InterPro"/>
</dbReference>
<keyword evidence="6" id="KW-1185">Reference proteome</keyword>
<feature type="region of interest" description="Disordered" evidence="4">
    <location>
        <begin position="192"/>
        <end position="212"/>
    </location>
</feature>
<organism evidence="5 6">
    <name type="scientific">Lactarius akahatsu</name>
    <dbReference type="NCBI Taxonomy" id="416441"/>
    <lineage>
        <taxon>Eukaryota</taxon>
        <taxon>Fungi</taxon>
        <taxon>Dikarya</taxon>
        <taxon>Basidiomycota</taxon>
        <taxon>Agaricomycotina</taxon>
        <taxon>Agaricomycetes</taxon>
        <taxon>Russulales</taxon>
        <taxon>Russulaceae</taxon>
        <taxon>Lactarius</taxon>
    </lineage>
</organism>
<dbReference type="Gene3D" id="3.30.110.20">
    <property type="entry name" value="Alba-like domain"/>
    <property type="match status" value="1"/>
</dbReference>
<evidence type="ECO:0000313" key="6">
    <source>
        <dbReference type="Proteomes" id="UP001201163"/>
    </source>
</evidence>
<accession>A0AAD4LSE4</accession>
<evidence type="ECO:0000313" key="5">
    <source>
        <dbReference type="EMBL" id="KAH9001589.1"/>
    </source>
</evidence>
<gene>
    <name evidence="5" type="ORF">EDB92DRAFT_80069</name>
</gene>
<dbReference type="EMBL" id="JAKELL010000001">
    <property type="protein sequence ID" value="KAH9001589.1"/>
    <property type="molecule type" value="Genomic_DNA"/>
</dbReference>
<name>A0AAD4LSE4_9AGAM</name>
<dbReference type="GO" id="GO:0000172">
    <property type="term" value="C:ribonuclease MRP complex"/>
    <property type="evidence" value="ECO:0007669"/>
    <property type="project" value="InterPro"/>
</dbReference>
<keyword evidence="3" id="KW-0539">Nucleus</keyword>
<evidence type="ECO:0000256" key="3">
    <source>
        <dbReference type="ARBA" id="ARBA00023242"/>
    </source>
</evidence>
<evidence type="ECO:0000256" key="2">
    <source>
        <dbReference type="ARBA" id="ARBA00022694"/>
    </source>
</evidence>
<dbReference type="Pfam" id="PF12328">
    <property type="entry name" value="Rpp20"/>
    <property type="match status" value="1"/>
</dbReference>
<dbReference type="SUPFAM" id="SSF82704">
    <property type="entry name" value="AlbA-like"/>
    <property type="match status" value="1"/>
</dbReference>
<dbReference type="GO" id="GO:0003676">
    <property type="term" value="F:nucleic acid binding"/>
    <property type="evidence" value="ECO:0007669"/>
    <property type="project" value="InterPro"/>
</dbReference>
<sequence length="212" mass="23203">MDRSNVGRDKRKGKERSLGPIRTPVTQSHRVNKLEPPRPFPTVPAGVSATGPRSAHHEGKNYITITRKTNLGAYLRRCKDVVLKDGYKSLHLSALGAAIPHLCILAASLPEILPFPAEEIRTEVFTGTVDVQDELVPDDEDEDISYRTRAKSSLSVVVIIGDGVDEPTVGGSKWASRGKRRKRAAVVWSRVEDAAASEPESQGDEQSDSVER</sequence>
<dbReference type="AlphaFoldDB" id="A0AAD4LSE4"/>
<keyword evidence="2" id="KW-0819">tRNA processing</keyword>
<dbReference type="GO" id="GO:0001682">
    <property type="term" value="P:tRNA 5'-leader removal"/>
    <property type="evidence" value="ECO:0007669"/>
    <property type="project" value="InterPro"/>
</dbReference>
<protein>
    <submittedName>
        <fullName evidence="5">Uncharacterized protein</fullName>
    </submittedName>
</protein>
<comment type="subcellular location">
    <subcellularLocation>
        <location evidence="1">Nucleus</location>
    </subcellularLocation>
</comment>
<evidence type="ECO:0000256" key="1">
    <source>
        <dbReference type="ARBA" id="ARBA00004123"/>
    </source>
</evidence>
<dbReference type="InterPro" id="IPR036882">
    <property type="entry name" value="Alba-like_dom_sf"/>
</dbReference>
<evidence type="ECO:0000256" key="4">
    <source>
        <dbReference type="SAM" id="MobiDB-lite"/>
    </source>
</evidence>
<dbReference type="InterPro" id="IPR014612">
    <property type="entry name" value="Pop7/Rpp20"/>
</dbReference>
<reference evidence="5" key="1">
    <citation type="submission" date="2022-01" db="EMBL/GenBank/DDBJ databases">
        <title>Comparative genomics reveals a dynamic genome evolution in the ectomycorrhizal milk-cap (Lactarius) mushrooms.</title>
        <authorList>
            <consortium name="DOE Joint Genome Institute"/>
            <person name="Lebreton A."/>
            <person name="Tang N."/>
            <person name="Kuo A."/>
            <person name="LaButti K."/>
            <person name="Drula E."/>
            <person name="Barry K."/>
            <person name="Clum A."/>
            <person name="Lipzen A."/>
            <person name="Mousain D."/>
            <person name="Ng V."/>
            <person name="Wang R."/>
            <person name="Wang X."/>
            <person name="Dai Y."/>
            <person name="Henrissat B."/>
            <person name="Grigoriev I.V."/>
            <person name="Guerin-Laguette A."/>
            <person name="Yu F."/>
            <person name="Martin F.M."/>
        </authorList>
    </citation>
    <scope>NUCLEOTIDE SEQUENCE</scope>
    <source>
        <strain evidence="5">QP</strain>
    </source>
</reference>
<dbReference type="Proteomes" id="UP001201163">
    <property type="component" value="Unassembled WGS sequence"/>
</dbReference>
<feature type="region of interest" description="Disordered" evidence="4">
    <location>
        <begin position="1"/>
        <end position="56"/>
    </location>
</feature>
<comment type="caution">
    <text evidence="5">The sequence shown here is derived from an EMBL/GenBank/DDBJ whole genome shotgun (WGS) entry which is preliminary data.</text>
</comment>
<proteinExistence type="predicted"/>
<feature type="compositionally biased region" description="Acidic residues" evidence="4">
    <location>
        <begin position="201"/>
        <end position="212"/>
    </location>
</feature>